<feature type="transmembrane region" description="Helical" evidence="6">
    <location>
        <begin position="447"/>
        <end position="466"/>
    </location>
</feature>
<keyword evidence="9" id="KW-1185">Reference proteome</keyword>
<evidence type="ECO:0000313" key="8">
    <source>
        <dbReference type="EMBL" id="MEK9502039.1"/>
    </source>
</evidence>
<reference evidence="8 9" key="1">
    <citation type="submission" date="2024-02" db="EMBL/GenBank/DDBJ databases">
        <title>A novel Gemmatimonadota bacterium.</title>
        <authorList>
            <person name="Du Z.-J."/>
            <person name="Ye Y.-Q."/>
        </authorList>
    </citation>
    <scope>NUCLEOTIDE SEQUENCE [LARGE SCALE GENOMIC DNA]</scope>
    <source>
        <strain evidence="8 9">DH-20</strain>
    </source>
</reference>
<keyword evidence="3 6" id="KW-0812">Transmembrane</keyword>
<keyword evidence="4 6" id="KW-1133">Transmembrane helix</keyword>
<keyword evidence="5 6" id="KW-0472">Membrane</keyword>
<feature type="transmembrane region" description="Helical" evidence="6">
    <location>
        <begin position="248"/>
        <end position="265"/>
    </location>
</feature>
<dbReference type="InterPro" id="IPR036866">
    <property type="entry name" value="RibonucZ/Hydroxyglut_hydro"/>
</dbReference>
<proteinExistence type="predicted"/>
<dbReference type="Pfam" id="PF03772">
    <property type="entry name" value="Competence"/>
    <property type="match status" value="1"/>
</dbReference>
<evidence type="ECO:0000256" key="4">
    <source>
        <dbReference type="ARBA" id="ARBA00022989"/>
    </source>
</evidence>
<organism evidence="8 9">
    <name type="scientific">Gaopeijia maritima</name>
    <dbReference type="NCBI Taxonomy" id="3119007"/>
    <lineage>
        <taxon>Bacteria</taxon>
        <taxon>Pseudomonadati</taxon>
        <taxon>Gemmatimonadota</taxon>
        <taxon>Longimicrobiia</taxon>
        <taxon>Gaopeijiales</taxon>
        <taxon>Gaopeijiaceae</taxon>
        <taxon>Gaopeijia</taxon>
    </lineage>
</organism>
<protein>
    <submittedName>
        <fullName evidence="8">DNA internalization-related competence protein ComEC/Rec2</fullName>
    </submittedName>
</protein>
<feature type="transmembrane region" description="Helical" evidence="6">
    <location>
        <begin position="478"/>
        <end position="496"/>
    </location>
</feature>
<evidence type="ECO:0000256" key="1">
    <source>
        <dbReference type="ARBA" id="ARBA00004651"/>
    </source>
</evidence>
<dbReference type="InterPro" id="IPR004797">
    <property type="entry name" value="Competence_ComEC/Rec2"/>
</dbReference>
<dbReference type="Gene3D" id="3.60.15.10">
    <property type="entry name" value="Ribonuclease Z/Hydroxyacylglutathione hydrolase-like"/>
    <property type="match status" value="1"/>
</dbReference>
<feature type="domain" description="Metallo-beta-lactamase" evidence="7">
    <location>
        <begin position="513"/>
        <end position="706"/>
    </location>
</feature>
<feature type="transmembrane region" description="Helical" evidence="6">
    <location>
        <begin position="218"/>
        <end position="239"/>
    </location>
</feature>
<evidence type="ECO:0000256" key="5">
    <source>
        <dbReference type="ARBA" id="ARBA00023136"/>
    </source>
</evidence>
<feature type="transmembrane region" description="Helical" evidence="6">
    <location>
        <begin position="285"/>
        <end position="305"/>
    </location>
</feature>
<gene>
    <name evidence="8" type="ORF">WI372_13685</name>
</gene>
<evidence type="ECO:0000313" key="9">
    <source>
        <dbReference type="Proteomes" id="UP001484239"/>
    </source>
</evidence>
<feature type="transmembrane region" description="Helical" evidence="6">
    <location>
        <begin position="389"/>
        <end position="411"/>
    </location>
</feature>
<dbReference type="RefSeq" id="WP_405276845.1">
    <property type="nucleotide sequence ID" value="NZ_JBBHLI010000009.1"/>
</dbReference>
<dbReference type="NCBIfam" id="TIGR00361">
    <property type="entry name" value="ComEC_Rec2"/>
    <property type="match status" value="1"/>
</dbReference>
<dbReference type="InterPro" id="IPR035681">
    <property type="entry name" value="ComA-like_MBL"/>
</dbReference>
<dbReference type="Proteomes" id="UP001484239">
    <property type="component" value="Unassembled WGS sequence"/>
</dbReference>
<evidence type="ECO:0000256" key="6">
    <source>
        <dbReference type="SAM" id="Phobius"/>
    </source>
</evidence>
<dbReference type="InterPro" id="IPR004477">
    <property type="entry name" value="ComEC_N"/>
</dbReference>
<comment type="caution">
    <text evidence="8">The sequence shown here is derived from an EMBL/GenBank/DDBJ whole genome shotgun (WGS) entry which is preliminary data.</text>
</comment>
<dbReference type="SUPFAM" id="SSF56281">
    <property type="entry name" value="Metallo-hydrolase/oxidoreductase"/>
    <property type="match status" value="1"/>
</dbReference>
<dbReference type="Pfam" id="PF00753">
    <property type="entry name" value="Lactamase_B"/>
    <property type="match status" value="1"/>
</dbReference>
<dbReference type="NCBIfam" id="TIGR00360">
    <property type="entry name" value="ComEC_N-term"/>
    <property type="match status" value="1"/>
</dbReference>
<dbReference type="InterPro" id="IPR001279">
    <property type="entry name" value="Metallo-B-lactamas"/>
</dbReference>
<dbReference type="PANTHER" id="PTHR30619">
    <property type="entry name" value="DNA INTERNALIZATION/COMPETENCE PROTEIN COMEC/REC2"/>
    <property type="match status" value="1"/>
</dbReference>
<dbReference type="SMART" id="SM00849">
    <property type="entry name" value="Lactamase_B"/>
    <property type="match status" value="1"/>
</dbReference>
<feature type="transmembrane region" description="Helical" evidence="6">
    <location>
        <begin position="355"/>
        <end position="377"/>
    </location>
</feature>
<dbReference type="InterPro" id="IPR052159">
    <property type="entry name" value="Competence_DNA_uptake"/>
</dbReference>
<dbReference type="PANTHER" id="PTHR30619:SF1">
    <property type="entry name" value="RECOMBINATION PROTEIN 2"/>
    <property type="match status" value="1"/>
</dbReference>
<dbReference type="CDD" id="cd07731">
    <property type="entry name" value="ComA-like_MBL-fold"/>
    <property type="match status" value="1"/>
</dbReference>
<evidence type="ECO:0000259" key="7">
    <source>
        <dbReference type="SMART" id="SM00849"/>
    </source>
</evidence>
<evidence type="ECO:0000256" key="2">
    <source>
        <dbReference type="ARBA" id="ARBA00022475"/>
    </source>
</evidence>
<accession>A0ABU9ED54</accession>
<comment type="subcellular location">
    <subcellularLocation>
        <location evidence="1">Cell membrane</location>
        <topology evidence="1">Multi-pass membrane protein</topology>
    </subcellularLocation>
</comment>
<name>A0ABU9ED54_9BACT</name>
<evidence type="ECO:0000256" key="3">
    <source>
        <dbReference type="ARBA" id="ARBA00022692"/>
    </source>
</evidence>
<dbReference type="EMBL" id="JBBHLI010000009">
    <property type="protein sequence ID" value="MEK9502039.1"/>
    <property type="molecule type" value="Genomic_DNA"/>
</dbReference>
<keyword evidence="2" id="KW-1003">Cell membrane</keyword>
<sequence length="753" mass="77772">MTVLALALAAGAALPSVGVPPLPAALILLAACPRRVPPFHRPEPRVRWLPLAGLAGLLHGAVATGSQLDDCRWRLSVGDLEVAGWVREVEGEGRVVLEARAAGCTGEIRLQGGAVAEALAGRGEGSGLRAAGRWVPRAAAEPGVDPLRAGVLLVRYAERTSDAASGLGARLARVRAAGVARVHARFPREAPLVAALLFARRDGLDRDLRDAFADTGTAHLLAISGFHVGVFAGVVIWIAGRVLPVRRAVTLGAVAAWLYVATLGFPDAATRAVLLLTLVSVGRWLGRPVSAAGALGTALIALVLLDPAVASRIGAQLSFAGALGLAGWARPSIRGAVAGWTRWRGELPPARARPLVEGLVVTVVATLATLPLIAWHFERVSLVAVPASLLATPLVAIALPTTLLALVLDALHLPGAAIASTGAEGLLGLLRTGVGLFASLPGAAVPLARPATLAACAGVGVGWAIVRSRSRVGFATRAGVLGSTLVAGLIAWPVSLQVGRNGSLEVHLFDVGQGDAIGIRTPRGRWLVVDAGPPSGARLVSDLRRAGAREVEVLLITHPDADHVGGAAAILTDLSVGAVVGPGTIRGDGPWQEAVRAARDAGVPWRVLAEGDSLRVDGVGLRVLHPPRGDARPLDANAASLMMLLEWRGVEVLLTGDAPVDAEARIVRRIGPIDILKVGHHGSHTSTGPALLDRLAPQVALISVGRGNRYGHPAPEVLARLRERGVEVWRTDESGSVVVDIDAGGHWTVRGSR</sequence>